<evidence type="ECO:0000313" key="13">
    <source>
        <dbReference type="Proteomes" id="UP000238274"/>
    </source>
</evidence>
<evidence type="ECO:0000256" key="4">
    <source>
        <dbReference type="ARBA" id="ARBA00022827"/>
    </source>
</evidence>
<evidence type="ECO:0000313" key="12">
    <source>
        <dbReference type="EMBL" id="POW19968.1"/>
    </source>
</evidence>
<reference evidence="13" key="3">
    <citation type="journal article" date="2018" name="Mol. Plant Microbe Interact.">
        <title>Genome sequence resources for the wheat stripe rust pathogen (Puccinia striiformis f. sp. tritici) and the barley stripe rust pathogen (Puccinia striiformis f. sp. hordei).</title>
        <authorList>
            <person name="Xia C."/>
            <person name="Wang M."/>
            <person name="Yin C."/>
            <person name="Cornejo O.E."/>
            <person name="Hulbert S.H."/>
            <person name="Chen X."/>
        </authorList>
    </citation>
    <scope>NUCLEOTIDE SEQUENCE [LARGE SCALE GENOMIC DNA]</scope>
    <source>
        <strain evidence="13">93TX-2</strain>
    </source>
</reference>
<keyword evidence="13" id="KW-1185">Reference proteome</keyword>
<feature type="binding site" evidence="9">
    <location>
        <position position="78"/>
    </location>
    <ligand>
        <name>FAD</name>
        <dbReference type="ChEBI" id="CHEBI:57692"/>
    </ligand>
</feature>
<evidence type="ECO:0000256" key="5">
    <source>
        <dbReference type="ARBA" id="ARBA00022857"/>
    </source>
</evidence>
<evidence type="ECO:0000256" key="10">
    <source>
        <dbReference type="PIRSR" id="PIRSR000362-2"/>
    </source>
</evidence>
<dbReference type="GO" id="GO:0016491">
    <property type="term" value="F:oxidoreductase activity"/>
    <property type="evidence" value="ECO:0007669"/>
    <property type="project" value="UniProtKB-KW"/>
</dbReference>
<feature type="binding site" evidence="9">
    <location>
        <begin position="399"/>
        <end position="401"/>
    </location>
    <ligand>
        <name>FAD</name>
        <dbReference type="ChEBI" id="CHEBI:57692"/>
    </ligand>
</feature>
<keyword evidence="5 8" id="KW-0521">NADP</keyword>
<keyword evidence="3 8" id="KW-0285">Flavoprotein</keyword>
<dbReference type="VEuPathDB" id="FungiDB:PSHT_04143"/>
<comment type="catalytic activity">
    <reaction evidence="7 8">
        <text>2 reduced [adrenodoxin] + NADP(+) + H(+) = 2 oxidized [adrenodoxin] + NADPH</text>
        <dbReference type="Rhea" id="RHEA:42312"/>
        <dbReference type="Rhea" id="RHEA-COMP:9998"/>
        <dbReference type="Rhea" id="RHEA-COMP:9999"/>
        <dbReference type="ChEBI" id="CHEBI:15378"/>
        <dbReference type="ChEBI" id="CHEBI:33737"/>
        <dbReference type="ChEBI" id="CHEBI:33738"/>
        <dbReference type="ChEBI" id="CHEBI:57783"/>
        <dbReference type="ChEBI" id="CHEBI:58349"/>
        <dbReference type="EC" id="1.18.1.6"/>
    </reaction>
</comment>
<feature type="binding site" evidence="9">
    <location>
        <position position="41"/>
    </location>
    <ligand>
        <name>FAD</name>
        <dbReference type="ChEBI" id="CHEBI:57692"/>
    </ligand>
</feature>
<feature type="binding site" evidence="10">
    <location>
        <begin position="197"/>
        <end position="198"/>
    </location>
    <ligand>
        <name>NADP(+)</name>
        <dbReference type="ChEBI" id="CHEBI:58349"/>
    </ligand>
</feature>
<comment type="caution">
    <text evidence="12">The sequence shown here is derived from an EMBL/GenBank/DDBJ whole genome shotgun (WGS) entry which is preliminary data.</text>
</comment>
<dbReference type="VEuPathDB" id="FungiDB:PSTT_04707"/>
<evidence type="ECO:0000256" key="1">
    <source>
        <dbReference type="ARBA" id="ARBA00001974"/>
    </source>
</evidence>
<sequence length="485" mass="54846">MWSRTSGFLFSSRLFALDQQAVLDRKISIDLFERLPSPFGLSRYGVAPDHPEVKNCEHKFAQVAEHPQFRYYGNTIVLGDDAEKSTSEDQASIRLKTLDRNTMKRYKFRRHTRRRQLSNILPGRAAVEWYNGYPTDPTFVDLSTIERVTIIGMGNVSLDIARILLTDTQVLAKTDISEKALEMLDKSRVKHVEIVGRRGPLQVAFTTRELRELVGLPNVEIRIDRELLLEAAERFAEPGALSRMANSRLSKRLLEVMLKASNRPSLPTGSRTCTLRFLRSPLSFHGASSTSTNTIAHTEPVRSIKWQINQLDYPPQHSPSVDYSSINSKPIFPPQYETSQTDLVIKSLGYQPILFRPLTYDNNHRKNRTKNDEGRVIGEDDQVVPGLYVTGWLSTGSKGVIGDTMNSSMRTSDTIMSDLLKNPPPSSSSSSSCSFEPTLDQAQFRVDWNMWKAIDDHERQLGKTKSKPRVKCTSVKQMLDVVGLT</sequence>
<feature type="binding site" evidence="9">
    <location>
        <position position="33"/>
    </location>
    <ligand>
        <name>FAD</name>
        <dbReference type="ChEBI" id="CHEBI:57692"/>
    </ligand>
</feature>
<reference evidence="13" key="2">
    <citation type="journal article" date="2018" name="BMC Genomics">
        <title>Genomic insights into host adaptation between the wheat stripe rust pathogen (Puccinia striiformis f. sp. tritici) and the barley stripe rust pathogen (Puccinia striiformis f. sp. hordei).</title>
        <authorList>
            <person name="Xia C."/>
            <person name="Wang M."/>
            <person name="Yin C."/>
            <person name="Cornejo O.E."/>
            <person name="Hulbert S.H."/>
            <person name="Chen X."/>
        </authorList>
    </citation>
    <scope>NUCLEOTIDE SEQUENCE [LARGE SCALE GENOMIC DNA]</scope>
    <source>
        <strain evidence="13">93TX-2</strain>
    </source>
</reference>
<dbReference type="PIRSF" id="PIRSF000362">
    <property type="entry name" value="FNR"/>
    <property type="match status" value="1"/>
</dbReference>
<evidence type="ECO:0000256" key="2">
    <source>
        <dbReference type="ARBA" id="ARBA00008312"/>
    </source>
</evidence>
<reference evidence="12 13" key="1">
    <citation type="submission" date="2017-12" db="EMBL/GenBank/DDBJ databases">
        <title>Gene loss provides genomic basis for host adaptation in cereal stripe rust fungi.</title>
        <authorList>
            <person name="Xia C."/>
        </authorList>
    </citation>
    <scope>NUCLEOTIDE SEQUENCE [LARGE SCALE GENOMIC DNA]</scope>
    <source>
        <strain evidence="12 13">93TX-2</strain>
    </source>
</reference>
<dbReference type="EMBL" id="PKSM01000040">
    <property type="protein sequence ID" value="POW19968.1"/>
    <property type="molecule type" value="Genomic_DNA"/>
</dbReference>
<dbReference type="InterPro" id="IPR055275">
    <property type="entry name" value="Ferredox_Rdtase"/>
</dbReference>
<dbReference type="InterPro" id="IPR021163">
    <property type="entry name" value="Ferredox_Rdtase_adrenod"/>
</dbReference>
<dbReference type="OrthoDB" id="333024at2759"/>
<evidence type="ECO:0000256" key="6">
    <source>
        <dbReference type="ARBA" id="ARBA00023002"/>
    </source>
</evidence>
<proteinExistence type="inferred from homology"/>
<accession>A0A2S4WDZ7</accession>
<comment type="cofactor">
    <cofactor evidence="1 8 9">
        <name>FAD</name>
        <dbReference type="ChEBI" id="CHEBI:57692"/>
    </cofactor>
</comment>
<dbReference type="PRINTS" id="PR00419">
    <property type="entry name" value="ADXRDTASE"/>
</dbReference>
<dbReference type="GO" id="GO:0005739">
    <property type="term" value="C:mitochondrion"/>
    <property type="evidence" value="ECO:0007669"/>
    <property type="project" value="UniProtKB-SubCell"/>
</dbReference>
<dbReference type="Gene3D" id="3.50.50.60">
    <property type="entry name" value="FAD/NAD(P)-binding domain"/>
    <property type="match status" value="1"/>
</dbReference>
<dbReference type="InterPro" id="IPR036188">
    <property type="entry name" value="FAD/NAD-bd_sf"/>
</dbReference>
<feature type="binding site" evidence="10">
    <location>
        <position position="209"/>
    </location>
    <ligand>
        <name>NADP(+)</name>
        <dbReference type="ChEBI" id="CHEBI:58349"/>
    </ligand>
</feature>
<dbReference type="SUPFAM" id="SSF51905">
    <property type="entry name" value="FAD/NAD(P)-binding domain"/>
    <property type="match status" value="1"/>
</dbReference>
<comment type="similarity">
    <text evidence="2 8">Belongs to the ferredoxin--NADP reductase type 1 family.</text>
</comment>
<dbReference type="PANTHER" id="PTHR48467:SF1">
    <property type="entry name" value="GLUTAMATE SYNTHASE 1 [NADH], CHLOROPLASTIC-LIKE"/>
    <property type="match status" value="1"/>
</dbReference>
<name>A0A2S4WDZ7_9BASI</name>
<dbReference type="Gene3D" id="3.40.50.720">
    <property type="entry name" value="NAD(P)-binding Rossmann-like Domain"/>
    <property type="match status" value="1"/>
</dbReference>
<evidence type="ECO:0000256" key="11">
    <source>
        <dbReference type="SAM" id="MobiDB-lite"/>
    </source>
</evidence>
<feature type="binding site" evidence="10">
    <location>
        <position position="399"/>
    </location>
    <ligand>
        <name>NADP(+)</name>
        <dbReference type="ChEBI" id="CHEBI:58349"/>
    </ligand>
</feature>
<dbReference type="EC" id="1.18.1.6" evidence="8"/>
<protein>
    <recommendedName>
        <fullName evidence="8">NADPH:adrenodoxin oxidoreductase, mitochondrial</fullName>
        <ecNumber evidence="8">1.18.1.6</ecNumber>
    </recommendedName>
</protein>
<evidence type="ECO:0000256" key="7">
    <source>
        <dbReference type="ARBA" id="ARBA00048933"/>
    </source>
</evidence>
<dbReference type="Proteomes" id="UP000238274">
    <property type="component" value="Unassembled WGS sequence"/>
</dbReference>
<evidence type="ECO:0000256" key="8">
    <source>
        <dbReference type="PIRNR" id="PIRNR000362"/>
    </source>
</evidence>
<organism evidence="12 13">
    <name type="scientific">Puccinia striiformis</name>
    <dbReference type="NCBI Taxonomy" id="27350"/>
    <lineage>
        <taxon>Eukaryota</taxon>
        <taxon>Fungi</taxon>
        <taxon>Dikarya</taxon>
        <taxon>Basidiomycota</taxon>
        <taxon>Pucciniomycotina</taxon>
        <taxon>Pucciniomycetes</taxon>
        <taxon>Pucciniales</taxon>
        <taxon>Pucciniaceae</taxon>
        <taxon>Puccinia</taxon>
    </lineage>
</organism>
<keyword evidence="6 8" id="KW-0560">Oxidoreductase</keyword>
<evidence type="ECO:0000256" key="9">
    <source>
        <dbReference type="PIRSR" id="PIRSR000362-1"/>
    </source>
</evidence>
<dbReference type="AlphaFoldDB" id="A0A2S4WDZ7"/>
<keyword evidence="8" id="KW-0496">Mitochondrion</keyword>
<evidence type="ECO:0000256" key="3">
    <source>
        <dbReference type="ARBA" id="ARBA00022630"/>
    </source>
</evidence>
<keyword evidence="4 8" id="KW-0274">FAD</keyword>
<gene>
    <name evidence="12" type="ORF">PSHT_04143</name>
</gene>
<dbReference type="PANTHER" id="PTHR48467">
    <property type="entry name" value="GLUTAMATE SYNTHASE 1 [NADH], CHLOROPLASTIC-LIKE"/>
    <property type="match status" value="1"/>
</dbReference>
<feature type="region of interest" description="Disordered" evidence="11">
    <location>
        <begin position="415"/>
        <end position="436"/>
    </location>
</feature>
<feature type="binding site" evidence="9">
    <location>
        <position position="392"/>
    </location>
    <ligand>
        <name>FAD</name>
        <dbReference type="ChEBI" id="CHEBI:57692"/>
    </ligand>
</feature>
<comment type="subcellular location">
    <subcellularLocation>
        <location evidence="8">Mitochondrion</location>
    </subcellularLocation>
</comment>